<keyword evidence="4" id="KW-1185">Reference proteome</keyword>
<evidence type="ECO:0000256" key="2">
    <source>
        <dbReference type="SAM" id="Phobius"/>
    </source>
</evidence>
<dbReference type="Proteomes" id="UP000298663">
    <property type="component" value="Unassembled WGS sequence"/>
</dbReference>
<organism evidence="3 4">
    <name type="scientific">Steinernema carpocapsae</name>
    <name type="common">Entomopathogenic nematode</name>
    <dbReference type="NCBI Taxonomy" id="34508"/>
    <lineage>
        <taxon>Eukaryota</taxon>
        <taxon>Metazoa</taxon>
        <taxon>Ecdysozoa</taxon>
        <taxon>Nematoda</taxon>
        <taxon>Chromadorea</taxon>
        <taxon>Rhabditida</taxon>
        <taxon>Tylenchina</taxon>
        <taxon>Panagrolaimomorpha</taxon>
        <taxon>Strongyloidoidea</taxon>
        <taxon>Steinernematidae</taxon>
        <taxon>Steinernema</taxon>
    </lineage>
</organism>
<keyword evidence="2" id="KW-1133">Transmembrane helix</keyword>
<feature type="transmembrane region" description="Helical" evidence="2">
    <location>
        <begin position="38"/>
        <end position="64"/>
    </location>
</feature>
<evidence type="ECO:0000256" key="1">
    <source>
        <dbReference type="SAM" id="MobiDB-lite"/>
    </source>
</evidence>
<reference evidence="3 4" key="1">
    <citation type="journal article" date="2015" name="Genome Biol.">
        <title>Comparative genomics of Steinernema reveals deeply conserved gene regulatory networks.</title>
        <authorList>
            <person name="Dillman A.R."/>
            <person name="Macchietto M."/>
            <person name="Porter C.F."/>
            <person name="Rogers A."/>
            <person name="Williams B."/>
            <person name="Antoshechkin I."/>
            <person name="Lee M.M."/>
            <person name="Goodwin Z."/>
            <person name="Lu X."/>
            <person name="Lewis E.E."/>
            <person name="Goodrich-Blair H."/>
            <person name="Stock S.P."/>
            <person name="Adams B.J."/>
            <person name="Sternberg P.W."/>
            <person name="Mortazavi A."/>
        </authorList>
    </citation>
    <scope>NUCLEOTIDE SEQUENCE [LARGE SCALE GENOMIC DNA]</scope>
    <source>
        <strain evidence="3 4">ALL</strain>
    </source>
</reference>
<dbReference type="AlphaFoldDB" id="A0A4U5PAJ4"/>
<evidence type="ECO:0000313" key="3">
    <source>
        <dbReference type="EMBL" id="TKR93318.1"/>
    </source>
</evidence>
<dbReference type="EMBL" id="AZBU02000002">
    <property type="protein sequence ID" value="TKR93318.1"/>
    <property type="molecule type" value="Genomic_DNA"/>
</dbReference>
<keyword evidence="2" id="KW-0812">Transmembrane</keyword>
<gene>
    <name evidence="3" type="ORF">L596_007798</name>
</gene>
<proteinExistence type="predicted"/>
<evidence type="ECO:0000313" key="4">
    <source>
        <dbReference type="Proteomes" id="UP000298663"/>
    </source>
</evidence>
<keyword evidence="2" id="KW-0472">Membrane</keyword>
<dbReference type="OrthoDB" id="10425540at2759"/>
<accession>A0A4U5PAJ4</accession>
<comment type="caution">
    <text evidence="3">The sequence shown here is derived from an EMBL/GenBank/DDBJ whole genome shotgun (WGS) entry which is preliminary data.</text>
</comment>
<reference evidence="3 4" key="2">
    <citation type="journal article" date="2019" name="G3 (Bethesda)">
        <title>Hybrid Assembly of the Genome of the Entomopathogenic Nematode Steinernema carpocapsae Identifies the X-Chromosome.</title>
        <authorList>
            <person name="Serra L."/>
            <person name="Macchietto M."/>
            <person name="Macias-Munoz A."/>
            <person name="McGill C.J."/>
            <person name="Rodriguez I.M."/>
            <person name="Rodriguez B."/>
            <person name="Murad R."/>
            <person name="Mortazavi A."/>
        </authorList>
    </citation>
    <scope>NUCLEOTIDE SEQUENCE [LARGE SCALE GENOMIC DNA]</scope>
    <source>
        <strain evidence="3 4">ALL</strain>
    </source>
</reference>
<sequence length="78" mass="8023">MASADVIGNLQQNCEAIPPGLSNEGEHAEDGDSRRSDAACVCMIASAVIFALSLLTALGAAIALSLHLPWGEENEANT</sequence>
<protein>
    <submittedName>
        <fullName evidence="3">Uncharacterized protein</fullName>
    </submittedName>
</protein>
<name>A0A4U5PAJ4_STECR</name>
<feature type="region of interest" description="Disordered" evidence="1">
    <location>
        <begin position="13"/>
        <end position="32"/>
    </location>
</feature>